<dbReference type="InterPro" id="IPR025202">
    <property type="entry name" value="PLD-like_dom"/>
</dbReference>
<keyword evidence="11" id="KW-1185">Reference proteome</keyword>
<evidence type="ECO:0000256" key="5">
    <source>
        <dbReference type="ARBA" id="ARBA00022963"/>
    </source>
</evidence>
<comment type="similarity">
    <text evidence="2">Belongs to the phospholipase D family.</text>
</comment>
<dbReference type="GO" id="GO:0006793">
    <property type="term" value="P:phosphorus metabolic process"/>
    <property type="evidence" value="ECO:0007669"/>
    <property type="project" value="UniProtKB-ARBA"/>
</dbReference>
<dbReference type="EMBL" id="JACATZ010000001">
    <property type="protein sequence ID" value="NWJ46131.1"/>
    <property type="molecule type" value="Genomic_DNA"/>
</dbReference>
<reference evidence="9" key="2">
    <citation type="journal article" date="2024" name="Nature">
        <title>Anoxygenic phototroph of the Chloroflexota uses a type I reaction centre.</title>
        <authorList>
            <person name="Tsuji J.M."/>
            <person name="Shaw N.A."/>
            <person name="Nagashima S."/>
            <person name="Venkiteswaran J.J."/>
            <person name="Schiff S.L."/>
            <person name="Watanabe T."/>
            <person name="Fukui M."/>
            <person name="Hanada S."/>
            <person name="Tank M."/>
            <person name="Neufeld J.D."/>
        </authorList>
    </citation>
    <scope>NUCLEOTIDE SEQUENCE</scope>
    <source>
        <strain evidence="9">L227-S17</strain>
    </source>
</reference>
<reference evidence="8 10" key="1">
    <citation type="submission" date="2020-06" db="EMBL/GenBank/DDBJ databases">
        <title>Anoxygenic phototrophic Chloroflexota member uses a Type I reaction center.</title>
        <authorList>
            <person name="Tsuji J.M."/>
            <person name="Shaw N.A."/>
            <person name="Nagashima S."/>
            <person name="Venkiteswaran J."/>
            <person name="Schiff S.L."/>
            <person name="Hanada S."/>
            <person name="Tank M."/>
            <person name="Neufeld J.D."/>
        </authorList>
    </citation>
    <scope>NUCLEOTIDE SEQUENCE [LARGE SCALE GENOMIC DNA]</scope>
    <source>
        <strain evidence="8">L227-S17</strain>
    </source>
</reference>
<dbReference type="PANTHER" id="PTHR43856:SF1">
    <property type="entry name" value="MITOCHONDRIAL CARDIOLIPIN HYDROLASE"/>
    <property type="match status" value="1"/>
</dbReference>
<protein>
    <recommendedName>
        <fullName evidence="3">phospholipase D</fullName>
        <ecNumber evidence="3">3.1.4.4</ecNumber>
    </recommendedName>
</protein>
<dbReference type="PROSITE" id="PS50035">
    <property type="entry name" value="PLD"/>
    <property type="match status" value="2"/>
</dbReference>
<dbReference type="Gene3D" id="3.30.870.10">
    <property type="entry name" value="Endonuclease Chain A"/>
    <property type="match status" value="2"/>
</dbReference>
<dbReference type="PANTHER" id="PTHR43856">
    <property type="entry name" value="CARDIOLIPIN HYDROLASE"/>
    <property type="match status" value="1"/>
</dbReference>
<evidence type="ECO:0000256" key="3">
    <source>
        <dbReference type="ARBA" id="ARBA00012027"/>
    </source>
</evidence>
<dbReference type="RefSeq" id="WP_341467393.1">
    <property type="nucleotide sequence ID" value="NZ_CP128399.1"/>
</dbReference>
<evidence type="ECO:0000313" key="8">
    <source>
        <dbReference type="EMBL" id="NWJ46131.1"/>
    </source>
</evidence>
<dbReference type="InterPro" id="IPR051406">
    <property type="entry name" value="PLD_domain"/>
</dbReference>
<evidence type="ECO:0000313" key="11">
    <source>
        <dbReference type="Proteomes" id="UP001431572"/>
    </source>
</evidence>
<accession>A0A8T7M2C8</accession>
<proteinExistence type="inferred from homology"/>
<keyword evidence="6" id="KW-0443">Lipid metabolism</keyword>
<dbReference type="GO" id="GO:0016891">
    <property type="term" value="F:RNA endonuclease activity producing 5'-phosphomonoesters, hydrolytic mechanism"/>
    <property type="evidence" value="ECO:0007669"/>
    <property type="project" value="TreeGrafter"/>
</dbReference>
<sequence>MFKNTLLAMLLAPILSMPGFGRNVIPSKQRLATLDTASNTKIATHTLFTEPDDGEKVILNALDTAQSSIDLKMYLLISQDIINHLIQAAKRPSVKVRVMLEQHPYGGGTGNDSAFKALQAAGIQVKWTNPVFIYSHEKSFVVDGKAAFIMTLNMTSSAFKNNREYGIITTNQSEVKEVLDCFNADWNRTGFVPPANSSLVWSNSNSRQKILALIDSAKSSIAMQQEEIQDPKIQQHLVNAVKNKVQVLVLVAAPQVNGQTDKSYAGEKQIKDGGGQVRLISKPYMHAKIYLVDNAQLFIGSENVSTGSLDSNRELGIILTDTNIIKNVSATFEKDWASGTALS</sequence>
<dbReference type="SMART" id="SM00155">
    <property type="entry name" value="PLDc"/>
    <property type="match status" value="2"/>
</dbReference>
<dbReference type="Proteomes" id="UP001431572">
    <property type="component" value="Chromosome 1"/>
</dbReference>
<gene>
    <name evidence="8" type="ORF">HXX08_09655</name>
    <name evidence="9" type="ORF">OZ401_001275</name>
</gene>
<feature type="domain" description="PLD phosphodiesterase" evidence="7">
    <location>
        <begin position="281"/>
        <end position="308"/>
    </location>
</feature>
<evidence type="ECO:0000313" key="10">
    <source>
        <dbReference type="Proteomes" id="UP000521676"/>
    </source>
</evidence>
<evidence type="ECO:0000259" key="7">
    <source>
        <dbReference type="PROSITE" id="PS50035"/>
    </source>
</evidence>
<comment type="catalytic activity">
    <reaction evidence="1">
        <text>a 1,2-diacyl-sn-glycero-3-phosphocholine + H2O = a 1,2-diacyl-sn-glycero-3-phosphate + choline + H(+)</text>
        <dbReference type="Rhea" id="RHEA:14445"/>
        <dbReference type="ChEBI" id="CHEBI:15354"/>
        <dbReference type="ChEBI" id="CHEBI:15377"/>
        <dbReference type="ChEBI" id="CHEBI:15378"/>
        <dbReference type="ChEBI" id="CHEBI:57643"/>
        <dbReference type="ChEBI" id="CHEBI:58608"/>
        <dbReference type="EC" id="3.1.4.4"/>
    </reaction>
</comment>
<organism evidence="8 10">
    <name type="scientific">Candidatus Chlorohelix allophototropha</name>
    <dbReference type="NCBI Taxonomy" id="3003348"/>
    <lineage>
        <taxon>Bacteria</taxon>
        <taxon>Bacillati</taxon>
        <taxon>Chloroflexota</taxon>
        <taxon>Chloroflexia</taxon>
        <taxon>Candidatus Chloroheliales</taxon>
        <taxon>Candidatus Chloroheliaceae</taxon>
        <taxon>Candidatus Chlorohelix</taxon>
    </lineage>
</organism>
<dbReference type="InterPro" id="IPR001736">
    <property type="entry name" value="PLipase_D/transphosphatidylase"/>
</dbReference>
<dbReference type="EMBL" id="CP128399">
    <property type="protein sequence ID" value="WJW65509.1"/>
    <property type="molecule type" value="Genomic_DNA"/>
</dbReference>
<dbReference type="EC" id="3.1.4.4" evidence="3"/>
<keyword evidence="5" id="KW-0442">Lipid degradation</keyword>
<name>A0A8T7M2C8_9CHLR</name>
<evidence type="ECO:0000256" key="1">
    <source>
        <dbReference type="ARBA" id="ARBA00000798"/>
    </source>
</evidence>
<evidence type="ECO:0000256" key="2">
    <source>
        <dbReference type="ARBA" id="ARBA00008664"/>
    </source>
</evidence>
<feature type="domain" description="PLD phosphodiesterase" evidence="7">
    <location>
        <begin position="131"/>
        <end position="158"/>
    </location>
</feature>
<dbReference type="Proteomes" id="UP000521676">
    <property type="component" value="Unassembled WGS sequence"/>
</dbReference>
<dbReference type="Pfam" id="PF13091">
    <property type="entry name" value="PLDc_2"/>
    <property type="match status" value="2"/>
</dbReference>
<dbReference type="CDD" id="cd09128">
    <property type="entry name" value="PLDc_unchar1_2"/>
    <property type="match status" value="1"/>
</dbReference>
<dbReference type="SUPFAM" id="SSF56024">
    <property type="entry name" value="Phospholipase D/nuclease"/>
    <property type="match status" value="2"/>
</dbReference>
<keyword evidence="4" id="KW-0378">Hydrolase</keyword>
<dbReference type="GO" id="GO:0004630">
    <property type="term" value="F:phospholipase D activity"/>
    <property type="evidence" value="ECO:0007669"/>
    <property type="project" value="UniProtKB-EC"/>
</dbReference>
<dbReference type="AlphaFoldDB" id="A0A8T7M2C8"/>
<dbReference type="GO" id="GO:0016042">
    <property type="term" value="P:lipid catabolic process"/>
    <property type="evidence" value="ECO:0007669"/>
    <property type="project" value="UniProtKB-KW"/>
</dbReference>
<evidence type="ECO:0000256" key="4">
    <source>
        <dbReference type="ARBA" id="ARBA00022801"/>
    </source>
</evidence>
<evidence type="ECO:0000256" key="6">
    <source>
        <dbReference type="ARBA" id="ARBA00023098"/>
    </source>
</evidence>
<dbReference type="CDD" id="cd09127">
    <property type="entry name" value="PLDc_unchar1_1"/>
    <property type="match status" value="1"/>
</dbReference>
<evidence type="ECO:0000313" key="9">
    <source>
        <dbReference type="EMBL" id="WJW65509.1"/>
    </source>
</evidence>